<dbReference type="InterPro" id="IPR035895">
    <property type="entry name" value="HPr-like_sf"/>
</dbReference>
<accession>A0A1C3HNW5</accession>
<dbReference type="InterPro" id="IPR000032">
    <property type="entry name" value="HPr-like"/>
</dbReference>
<evidence type="ECO:0000256" key="4">
    <source>
        <dbReference type="ARBA" id="ARBA00022683"/>
    </source>
</evidence>
<comment type="subcellular location">
    <subcellularLocation>
        <location evidence="1">Cytoplasm</location>
    </subcellularLocation>
</comment>
<dbReference type="PANTHER" id="PTHR33705:SF2">
    <property type="entry name" value="PHOSPHOCARRIER PROTEIN NPR"/>
    <property type="match status" value="1"/>
</dbReference>
<dbReference type="Gene3D" id="3.30.1340.10">
    <property type="entry name" value="HPr-like"/>
    <property type="match status" value="1"/>
</dbReference>
<evidence type="ECO:0000256" key="2">
    <source>
        <dbReference type="ARBA" id="ARBA00010736"/>
    </source>
</evidence>
<name>A0A1C3HNW5_9GAMM</name>
<dbReference type="AlphaFoldDB" id="A0A1C3HNW5"/>
<dbReference type="EMBL" id="FKLO01000026">
    <property type="protein sequence ID" value="SAY70523.1"/>
    <property type="molecule type" value="Genomic_DNA"/>
</dbReference>
<dbReference type="GO" id="GO:0009401">
    <property type="term" value="P:phosphoenolpyruvate-dependent sugar phosphotransferase system"/>
    <property type="evidence" value="ECO:0007669"/>
    <property type="project" value="UniProtKB-KW"/>
</dbReference>
<evidence type="ECO:0000313" key="7">
    <source>
        <dbReference type="Proteomes" id="UP000190837"/>
    </source>
</evidence>
<organism evidence="6 7">
    <name type="scientific">Cardiobacterium hominis</name>
    <dbReference type="NCBI Taxonomy" id="2718"/>
    <lineage>
        <taxon>Bacteria</taxon>
        <taxon>Pseudomonadati</taxon>
        <taxon>Pseudomonadota</taxon>
        <taxon>Gammaproteobacteria</taxon>
        <taxon>Cardiobacteriales</taxon>
        <taxon>Cardiobacteriaceae</taxon>
        <taxon>Cardiobacterium</taxon>
    </lineage>
</organism>
<dbReference type="InterPro" id="IPR050399">
    <property type="entry name" value="HPr"/>
</dbReference>
<dbReference type="GO" id="GO:0016740">
    <property type="term" value="F:transferase activity"/>
    <property type="evidence" value="ECO:0007669"/>
    <property type="project" value="UniProtKB-KW"/>
</dbReference>
<sequence length="86" mass="9304">MQEKNLTLNNPSGLHARPAKDFVQLAKGFEANVTIVKDGNEYNGKSLMKLLQAGLSKGDQLVLKTDGADEADALEKLADYITNLAE</sequence>
<comment type="similarity">
    <text evidence="2">Belongs to the HPr family.</text>
</comment>
<evidence type="ECO:0000259" key="5">
    <source>
        <dbReference type="PROSITE" id="PS51350"/>
    </source>
</evidence>
<feature type="domain" description="HPr" evidence="5">
    <location>
        <begin position="1"/>
        <end position="86"/>
    </location>
</feature>
<dbReference type="PANTHER" id="PTHR33705">
    <property type="entry name" value="PHOSPHOCARRIER PROTEIN HPR"/>
    <property type="match status" value="1"/>
</dbReference>
<keyword evidence="4" id="KW-0598">Phosphotransferase system</keyword>
<dbReference type="PROSITE" id="PS51350">
    <property type="entry name" value="PTS_HPR_DOM"/>
    <property type="match status" value="1"/>
</dbReference>
<reference evidence="7" key="1">
    <citation type="submission" date="2016-04" db="EMBL/GenBank/DDBJ databases">
        <authorList>
            <person name="Tagini F."/>
        </authorList>
    </citation>
    <scope>NUCLEOTIDE SEQUENCE [LARGE SCALE GENOMIC DNA]</scope>
    <source>
        <strain evidence="7">CHUV0807</strain>
    </source>
</reference>
<proteinExistence type="inferred from homology"/>
<dbReference type="GeneID" id="84789010"/>
<protein>
    <submittedName>
        <fullName evidence="6">Phosphotransferase system, phosphocarrier protein HPr</fullName>
    </submittedName>
</protein>
<dbReference type="Pfam" id="PF00381">
    <property type="entry name" value="PTS-HPr"/>
    <property type="match status" value="1"/>
</dbReference>
<dbReference type="SUPFAM" id="SSF55594">
    <property type="entry name" value="HPr-like"/>
    <property type="match status" value="1"/>
</dbReference>
<gene>
    <name evidence="6" type="ORF">CHUV0807_0605</name>
</gene>
<dbReference type="RefSeq" id="WP_004140271.1">
    <property type="nucleotide sequence ID" value="NZ_CALFOW010000233.1"/>
</dbReference>
<dbReference type="PRINTS" id="PR00107">
    <property type="entry name" value="PHOSPHOCPHPR"/>
</dbReference>
<dbReference type="Proteomes" id="UP000190837">
    <property type="component" value="Unassembled WGS sequence"/>
</dbReference>
<evidence type="ECO:0000256" key="1">
    <source>
        <dbReference type="ARBA" id="ARBA00004496"/>
    </source>
</evidence>
<dbReference type="CDD" id="cd00367">
    <property type="entry name" value="PTS-HPr_like"/>
    <property type="match status" value="1"/>
</dbReference>
<dbReference type="GO" id="GO:0005737">
    <property type="term" value="C:cytoplasm"/>
    <property type="evidence" value="ECO:0007669"/>
    <property type="project" value="UniProtKB-SubCell"/>
</dbReference>
<evidence type="ECO:0000313" key="6">
    <source>
        <dbReference type="EMBL" id="SAY70523.1"/>
    </source>
</evidence>
<keyword evidence="3" id="KW-0963">Cytoplasm</keyword>
<dbReference type="OMA" id="APHGIHT"/>
<keyword evidence="6" id="KW-0808">Transferase</keyword>
<evidence type="ECO:0000256" key="3">
    <source>
        <dbReference type="ARBA" id="ARBA00022490"/>
    </source>
</evidence>
<dbReference type="NCBIfam" id="TIGR01003">
    <property type="entry name" value="PTS_HPr_family"/>
    <property type="match status" value="1"/>
</dbReference>